<dbReference type="STRING" id="870435.A0A0C3NVS9"/>
<dbReference type="AlphaFoldDB" id="A0A0C3NVS9"/>
<reference evidence="9" key="2">
    <citation type="submission" date="2015-01" db="EMBL/GenBank/DDBJ databases">
        <title>Evolutionary Origins and Diversification of the Mycorrhizal Mutualists.</title>
        <authorList>
            <consortium name="DOE Joint Genome Institute"/>
            <consortium name="Mycorrhizal Genomics Consortium"/>
            <person name="Kohler A."/>
            <person name="Kuo A."/>
            <person name="Nagy L.G."/>
            <person name="Floudas D."/>
            <person name="Copeland A."/>
            <person name="Barry K.W."/>
            <person name="Cichocki N."/>
            <person name="Veneault-Fourrey C."/>
            <person name="LaButti K."/>
            <person name="Lindquist E.A."/>
            <person name="Lipzen A."/>
            <person name="Lundell T."/>
            <person name="Morin E."/>
            <person name="Murat C."/>
            <person name="Riley R."/>
            <person name="Ohm R."/>
            <person name="Sun H."/>
            <person name="Tunlid A."/>
            <person name="Henrissat B."/>
            <person name="Grigoriev I.V."/>
            <person name="Hibbett D.S."/>
            <person name="Martin F."/>
        </authorList>
    </citation>
    <scope>NUCLEOTIDE SEQUENCE [LARGE SCALE GENOMIC DNA]</scope>
    <source>
        <strain evidence="9">Marx 270</strain>
    </source>
</reference>
<gene>
    <name evidence="8" type="ORF">M404DRAFT_142041</name>
</gene>
<dbReference type="PANTHER" id="PTHR12197:SF251">
    <property type="entry name" value="EG:BACR7C10.4 PROTEIN"/>
    <property type="match status" value="1"/>
</dbReference>
<name>A0A0C3NVS9_PISTI</name>
<keyword evidence="3" id="KW-0862">Zinc</keyword>
<feature type="region of interest" description="Disordered" evidence="5">
    <location>
        <begin position="1"/>
        <end position="35"/>
    </location>
</feature>
<evidence type="ECO:0000256" key="5">
    <source>
        <dbReference type="SAM" id="MobiDB-lite"/>
    </source>
</evidence>
<dbReference type="PROSITE" id="PS50280">
    <property type="entry name" value="SET"/>
    <property type="match status" value="1"/>
</dbReference>
<dbReference type="Pfam" id="PF01753">
    <property type="entry name" value="zf-MYND"/>
    <property type="match status" value="1"/>
</dbReference>
<evidence type="ECO:0000313" key="8">
    <source>
        <dbReference type="EMBL" id="KIO04970.1"/>
    </source>
</evidence>
<feature type="domain" description="MYND-type" evidence="7">
    <location>
        <begin position="119"/>
        <end position="158"/>
    </location>
</feature>
<dbReference type="OrthoDB" id="265717at2759"/>
<dbReference type="InterPro" id="IPR002893">
    <property type="entry name" value="Znf_MYND"/>
</dbReference>
<dbReference type="InterPro" id="IPR001214">
    <property type="entry name" value="SET_dom"/>
</dbReference>
<evidence type="ECO:0008006" key="10">
    <source>
        <dbReference type="Google" id="ProtNLM"/>
    </source>
</evidence>
<evidence type="ECO:0000313" key="9">
    <source>
        <dbReference type="Proteomes" id="UP000054217"/>
    </source>
</evidence>
<dbReference type="Gene3D" id="2.170.270.10">
    <property type="entry name" value="SET domain"/>
    <property type="match status" value="1"/>
</dbReference>
<evidence type="ECO:0000256" key="4">
    <source>
        <dbReference type="PROSITE-ProRule" id="PRU00134"/>
    </source>
</evidence>
<dbReference type="InterPro" id="IPR046341">
    <property type="entry name" value="SET_dom_sf"/>
</dbReference>
<dbReference type="SUPFAM" id="SSF82199">
    <property type="entry name" value="SET domain"/>
    <property type="match status" value="1"/>
</dbReference>
<accession>A0A0C3NVS9</accession>
<dbReference type="PANTHER" id="PTHR12197">
    <property type="entry name" value="HISTONE-LYSINE N-METHYLTRANSFERASE SMYD"/>
    <property type="match status" value="1"/>
</dbReference>
<feature type="domain" description="SET" evidence="6">
    <location>
        <begin position="72"/>
        <end position="328"/>
    </location>
</feature>
<dbReference type="InParanoid" id="A0A0C3NVS9"/>
<dbReference type="GO" id="GO:0005634">
    <property type="term" value="C:nucleus"/>
    <property type="evidence" value="ECO:0007669"/>
    <property type="project" value="TreeGrafter"/>
</dbReference>
<reference evidence="8 9" key="1">
    <citation type="submission" date="2014-04" db="EMBL/GenBank/DDBJ databases">
        <authorList>
            <consortium name="DOE Joint Genome Institute"/>
            <person name="Kuo A."/>
            <person name="Kohler A."/>
            <person name="Costa M.D."/>
            <person name="Nagy L.G."/>
            <person name="Floudas D."/>
            <person name="Copeland A."/>
            <person name="Barry K.W."/>
            <person name="Cichocki N."/>
            <person name="Veneault-Fourrey C."/>
            <person name="LaButti K."/>
            <person name="Lindquist E.A."/>
            <person name="Lipzen A."/>
            <person name="Lundell T."/>
            <person name="Morin E."/>
            <person name="Murat C."/>
            <person name="Sun H."/>
            <person name="Tunlid A."/>
            <person name="Henrissat B."/>
            <person name="Grigoriev I.V."/>
            <person name="Hibbett D.S."/>
            <person name="Martin F."/>
            <person name="Nordberg H.P."/>
            <person name="Cantor M.N."/>
            <person name="Hua S.X."/>
        </authorList>
    </citation>
    <scope>NUCLEOTIDE SEQUENCE [LARGE SCALE GENOMIC DNA]</scope>
    <source>
        <strain evidence="8 9">Marx 270</strain>
    </source>
</reference>
<dbReference type="Proteomes" id="UP000054217">
    <property type="component" value="Unassembled WGS sequence"/>
</dbReference>
<evidence type="ECO:0000256" key="1">
    <source>
        <dbReference type="ARBA" id="ARBA00022723"/>
    </source>
</evidence>
<dbReference type="PROSITE" id="PS50865">
    <property type="entry name" value="ZF_MYND_2"/>
    <property type="match status" value="1"/>
</dbReference>
<dbReference type="Gene3D" id="6.10.140.2220">
    <property type="match status" value="1"/>
</dbReference>
<evidence type="ECO:0000259" key="6">
    <source>
        <dbReference type="PROSITE" id="PS50280"/>
    </source>
</evidence>
<dbReference type="Gene3D" id="1.10.220.160">
    <property type="match status" value="1"/>
</dbReference>
<dbReference type="HOGENOM" id="CLU_018406_4_1_1"/>
<dbReference type="Pfam" id="PF00856">
    <property type="entry name" value="SET"/>
    <property type="match status" value="1"/>
</dbReference>
<evidence type="ECO:0000259" key="7">
    <source>
        <dbReference type="PROSITE" id="PS50865"/>
    </source>
</evidence>
<dbReference type="InterPro" id="IPR050869">
    <property type="entry name" value="H3K4_H4K5_MeTrfase"/>
</dbReference>
<dbReference type="SUPFAM" id="SSF144232">
    <property type="entry name" value="HIT/MYND zinc finger-like"/>
    <property type="match status" value="1"/>
</dbReference>
<dbReference type="GO" id="GO:0008270">
    <property type="term" value="F:zinc ion binding"/>
    <property type="evidence" value="ECO:0007669"/>
    <property type="project" value="UniProtKB-KW"/>
</dbReference>
<keyword evidence="9" id="KW-1185">Reference proteome</keyword>
<organism evidence="8 9">
    <name type="scientific">Pisolithus tinctorius Marx 270</name>
    <dbReference type="NCBI Taxonomy" id="870435"/>
    <lineage>
        <taxon>Eukaryota</taxon>
        <taxon>Fungi</taxon>
        <taxon>Dikarya</taxon>
        <taxon>Basidiomycota</taxon>
        <taxon>Agaricomycotina</taxon>
        <taxon>Agaricomycetes</taxon>
        <taxon>Agaricomycetidae</taxon>
        <taxon>Boletales</taxon>
        <taxon>Sclerodermatineae</taxon>
        <taxon>Pisolithaceae</taxon>
        <taxon>Pisolithus</taxon>
    </lineage>
</organism>
<dbReference type="EMBL" id="KN831968">
    <property type="protein sequence ID" value="KIO04970.1"/>
    <property type="molecule type" value="Genomic_DNA"/>
</dbReference>
<sequence length="594" mass="64445">MSFADLKSKRQSKSRRTYVSCPSDAPHTSGPLLPQVIADPWANKDAQLPTPPDDNADLHILPRGDLYKELPSWLAVRESTSSGRSLWNHGSTNIRPGDVILSLRPHVFTLSTTYLDSHCSGCAGSPVSGLKRCTGCRKVWYCTSTCQNNDWPTHKLECTAIQNWSAEAPSDKVSVPSDAVRCLGRILWRIRRRGVGSIWVKEIQAMQSNRKSIHPSAVEGHTHLAQSVVRYLGASSPTELEDYGIMSAADLVDLISRFIINTVALTTPSLTPIGVAVSPLIALINHSCTPNVVVVFPRSRKDSRDEPVAKVAALRNIAPGEEILMSYVDTTLPKSLRQMTLTETYNFQCHCKACTKSGGVDPREAVWCPKACGGTCPIPTESNLAENRISGCTNCGAAINDPDAVMDVVRVGQEALHKATNLQDNNKAKSLTANIISVLISAGLTPSTHPLLALLKLHQTLLISSFPTPLTQEVLNETIRISGKYSVGLSAILDEGHPVRAMSLVELGKLLAVDEPSPPTSQPKNGSFPPSGPARLKAAYETLLRARKELLIGFGRQTEGGEVGDGVRETLVTLEKELEVWSTRIRNVLEDTPS</sequence>
<proteinExistence type="predicted"/>
<evidence type="ECO:0000256" key="2">
    <source>
        <dbReference type="ARBA" id="ARBA00022771"/>
    </source>
</evidence>
<keyword evidence="2 4" id="KW-0863">Zinc-finger</keyword>
<protein>
    <recommendedName>
        <fullName evidence="10">MYND-type domain-containing protein</fullName>
    </recommendedName>
</protein>
<evidence type="ECO:0000256" key="3">
    <source>
        <dbReference type="ARBA" id="ARBA00022833"/>
    </source>
</evidence>
<keyword evidence="1" id="KW-0479">Metal-binding</keyword>